<dbReference type="SUPFAM" id="SSF47240">
    <property type="entry name" value="Ferritin-like"/>
    <property type="match status" value="1"/>
</dbReference>
<organism evidence="1">
    <name type="scientific">marine metagenome</name>
    <dbReference type="NCBI Taxonomy" id="408172"/>
    <lineage>
        <taxon>unclassified sequences</taxon>
        <taxon>metagenomes</taxon>
        <taxon>ecological metagenomes</taxon>
    </lineage>
</organism>
<dbReference type="InterPro" id="IPR012347">
    <property type="entry name" value="Ferritin-like"/>
</dbReference>
<dbReference type="CDD" id="cd00657">
    <property type="entry name" value="Ferritin_like"/>
    <property type="match status" value="1"/>
</dbReference>
<sequence length="146" mass="16225">QVAEQAAEEHNHFVLIRDYLQTRGIAMEDDPGDAYSAYFDRFLAGNVKAFRLCNIAEKSAVAFFMHMGAVTTDPAVRKLVDSIMADEAGHGDSLATKLSVLASDESERDFLERQFVESWSSQKSGVFLEAEELGVDVERVLADFRS</sequence>
<dbReference type="AlphaFoldDB" id="A0A381XUX6"/>
<name>A0A381XUX6_9ZZZZ</name>
<dbReference type="EMBL" id="UINC01016461">
    <property type="protein sequence ID" value="SVA68518.1"/>
    <property type="molecule type" value="Genomic_DNA"/>
</dbReference>
<dbReference type="InterPro" id="IPR009078">
    <property type="entry name" value="Ferritin-like_SF"/>
</dbReference>
<evidence type="ECO:0000313" key="1">
    <source>
        <dbReference type="EMBL" id="SVA68518.1"/>
    </source>
</evidence>
<accession>A0A381XUX6</accession>
<dbReference type="Gene3D" id="1.20.1260.10">
    <property type="match status" value="1"/>
</dbReference>
<proteinExistence type="predicted"/>
<reference evidence="1" key="1">
    <citation type="submission" date="2018-05" db="EMBL/GenBank/DDBJ databases">
        <authorList>
            <person name="Lanie J.A."/>
            <person name="Ng W.-L."/>
            <person name="Kazmierczak K.M."/>
            <person name="Andrzejewski T.M."/>
            <person name="Davidsen T.M."/>
            <person name="Wayne K.J."/>
            <person name="Tettelin H."/>
            <person name="Glass J.I."/>
            <person name="Rusch D."/>
            <person name="Podicherti R."/>
            <person name="Tsui H.-C.T."/>
            <person name="Winkler M.E."/>
        </authorList>
    </citation>
    <scope>NUCLEOTIDE SEQUENCE</scope>
</reference>
<gene>
    <name evidence="1" type="ORF">METZ01_LOCUS121372</name>
</gene>
<feature type="non-terminal residue" evidence="1">
    <location>
        <position position="1"/>
    </location>
</feature>
<protein>
    <submittedName>
        <fullName evidence="1">Uncharacterized protein</fullName>
    </submittedName>
</protein>